<accession>A0ABQ3PVV9</accession>
<evidence type="ECO:0000313" key="3">
    <source>
        <dbReference type="Proteomes" id="UP001052655"/>
    </source>
</evidence>
<proteinExistence type="predicted"/>
<feature type="compositionally biased region" description="Polar residues" evidence="1">
    <location>
        <begin position="189"/>
        <end position="199"/>
    </location>
</feature>
<keyword evidence="3" id="KW-1185">Reference proteome</keyword>
<gene>
    <name evidence="2" type="ORF">Sdagh_08880</name>
</gene>
<organism evidence="2 3">
    <name type="scientific">Streptomyces daghestanicus</name>
    <dbReference type="NCBI Taxonomy" id="66885"/>
    <lineage>
        <taxon>Bacteria</taxon>
        <taxon>Bacillati</taxon>
        <taxon>Actinomycetota</taxon>
        <taxon>Actinomycetes</taxon>
        <taxon>Kitasatosporales</taxon>
        <taxon>Streptomycetaceae</taxon>
        <taxon>Streptomyces</taxon>
    </lineage>
</organism>
<evidence type="ECO:0008006" key="4">
    <source>
        <dbReference type="Google" id="ProtNLM"/>
    </source>
</evidence>
<comment type="caution">
    <text evidence="2">The sequence shown here is derived from an EMBL/GenBank/DDBJ whole genome shotgun (WGS) entry which is preliminary data.</text>
</comment>
<dbReference type="Proteomes" id="UP001052655">
    <property type="component" value="Unassembled WGS sequence"/>
</dbReference>
<sequence length="263" mass="28607">MLAGFGQDLAAEATRTSDRTRGLLTQFHPGLEHVLGPRPDQPAVTWLPERYGAPAAPREAGHRKPAEVIRPKAPRMARRLIDEVFDALDEQTVVVPGTGALDLVTASLARSLTAVHAQRRALEAQIGQLLEAHPLARSIPRSRGSRSGPPPPRWSPSATAPASPPLPTRPPTPAPPRPPSRRGPRSTAHTHPSAATGNRNARCPCRRSPQCATPASRTYYDRCRARGRTHTQALLRPARRRINVPFAMLRDGMSHEPTTPRLA</sequence>
<evidence type="ECO:0000256" key="1">
    <source>
        <dbReference type="SAM" id="MobiDB-lite"/>
    </source>
</evidence>
<protein>
    <recommendedName>
        <fullName evidence="4">Transposase</fullName>
    </recommendedName>
</protein>
<name>A0ABQ3PVV9_9ACTN</name>
<feature type="compositionally biased region" description="Low complexity" evidence="1">
    <location>
        <begin position="136"/>
        <end position="147"/>
    </location>
</feature>
<evidence type="ECO:0000313" key="2">
    <source>
        <dbReference type="EMBL" id="GHI29158.1"/>
    </source>
</evidence>
<feature type="region of interest" description="Disordered" evidence="1">
    <location>
        <begin position="135"/>
        <end position="211"/>
    </location>
</feature>
<reference evidence="2" key="1">
    <citation type="submission" date="2024-05" db="EMBL/GenBank/DDBJ databases">
        <title>Whole genome shotgun sequence of Streptomyces daghestanicus NBRC 12762.</title>
        <authorList>
            <person name="Komaki H."/>
            <person name="Tamura T."/>
        </authorList>
    </citation>
    <scope>NUCLEOTIDE SEQUENCE</scope>
    <source>
        <strain evidence="2">NBRC 12762</strain>
    </source>
</reference>
<dbReference type="EMBL" id="BNDX01000002">
    <property type="protein sequence ID" value="GHI29158.1"/>
    <property type="molecule type" value="Genomic_DNA"/>
</dbReference>
<feature type="compositionally biased region" description="Pro residues" evidence="1">
    <location>
        <begin position="162"/>
        <end position="178"/>
    </location>
</feature>